<feature type="transmembrane region" description="Helical" evidence="4">
    <location>
        <begin position="25"/>
        <end position="45"/>
    </location>
</feature>
<proteinExistence type="predicted"/>
<keyword evidence="2 4" id="KW-1133">Transmembrane helix</keyword>
<keyword evidence="1 4" id="KW-0812">Transmembrane</keyword>
<evidence type="ECO:0000313" key="5">
    <source>
        <dbReference type="EMBL" id="RJP25459.1"/>
    </source>
</evidence>
<dbReference type="SUPFAM" id="SSF103473">
    <property type="entry name" value="MFS general substrate transporter"/>
    <property type="match status" value="1"/>
</dbReference>
<evidence type="ECO:0000256" key="2">
    <source>
        <dbReference type="ARBA" id="ARBA00022989"/>
    </source>
</evidence>
<dbReference type="InterPro" id="IPR011701">
    <property type="entry name" value="MFS"/>
</dbReference>
<feature type="transmembrane region" description="Helical" evidence="4">
    <location>
        <begin position="239"/>
        <end position="262"/>
    </location>
</feature>
<feature type="transmembrane region" description="Helical" evidence="4">
    <location>
        <begin position="302"/>
        <end position="320"/>
    </location>
</feature>
<dbReference type="GO" id="GO:0022857">
    <property type="term" value="F:transmembrane transporter activity"/>
    <property type="evidence" value="ECO:0007669"/>
    <property type="project" value="InterPro"/>
</dbReference>
<dbReference type="InterPro" id="IPR036259">
    <property type="entry name" value="MFS_trans_sf"/>
</dbReference>
<feature type="transmembrane region" description="Helical" evidence="4">
    <location>
        <begin position="156"/>
        <end position="172"/>
    </location>
</feature>
<feature type="transmembrane region" description="Helical" evidence="4">
    <location>
        <begin position="396"/>
        <end position="416"/>
    </location>
</feature>
<evidence type="ECO:0000313" key="6">
    <source>
        <dbReference type="Proteomes" id="UP000265882"/>
    </source>
</evidence>
<evidence type="ECO:0000256" key="3">
    <source>
        <dbReference type="ARBA" id="ARBA00023136"/>
    </source>
</evidence>
<evidence type="ECO:0000256" key="4">
    <source>
        <dbReference type="SAM" id="Phobius"/>
    </source>
</evidence>
<feature type="transmembrane region" description="Helical" evidence="4">
    <location>
        <begin position="268"/>
        <end position="290"/>
    </location>
</feature>
<feature type="transmembrane region" description="Helical" evidence="4">
    <location>
        <begin position="326"/>
        <end position="351"/>
    </location>
</feature>
<dbReference type="InterPro" id="IPR052528">
    <property type="entry name" value="Sugar_transport-like"/>
</dbReference>
<dbReference type="EMBL" id="QZKU01000022">
    <property type="protein sequence ID" value="RJP25459.1"/>
    <property type="molecule type" value="Genomic_DNA"/>
</dbReference>
<feature type="transmembrane region" description="Helical" evidence="4">
    <location>
        <begin position="51"/>
        <end position="70"/>
    </location>
</feature>
<dbReference type="Pfam" id="PF07690">
    <property type="entry name" value="MFS_1"/>
    <property type="match status" value="1"/>
</dbReference>
<reference evidence="5 6" key="1">
    <citation type="journal article" date="2017" name="ISME J.">
        <title>Energy and carbon metabolisms in a deep terrestrial subsurface fluid microbial community.</title>
        <authorList>
            <person name="Momper L."/>
            <person name="Jungbluth S.P."/>
            <person name="Lee M.D."/>
            <person name="Amend J.P."/>
        </authorList>
    </citation>
    <scope>NUCLEOTIDE SEQUENCE [LARGE SCALE GENOMIC DNA]</scope>
    <source>
        <strain evidence="5">SURF_5</strain>
    </source>
</reference>
<evidence type="ECO:0000256" key="1">
    <source>
        <dbReference type="ARBA" id="ARBA00022692"/>
    </source>
</evidence>
<organism evidence="5 6">
    <name type="scientific">Abyssobacteria bacterium (strain SURF_5)</name>
    <dbReference type="NCBI Taxonomy" id="2093360"/>
    <lineage>
        <taxon>Bacteria</taxon>
        <taxon>Pseudomonadati</taxon>
        <taxon>Candidatus Hydrogenedentota</taxon>
        <taxon>Candidatus Abyssobacteria</taxon>
    </lineage>
</organism>
<feature type="transmembrane region" description="Helical" evidence="4">
    <location>
        <begin position="184"/>
        <end position="207"/>
    </location>
</feature>
<name>A0A3A4P2T9_ABYX5</name>
<gene>
    <name evidence="5" type="ORF">C4520_02330</name>
</gene>
<dbReference type="PANTHER" id="PTHR23526:SF2">
    <property type="entry name" value="MAJOR FACILITATOR SUPERFAMILY (MFS) PROFILE DOMAIN-CONTAINING PROTEIN"/>
    <property type="match status" value="1"/>
</dbReference>
<feature type="transmembrane region" description="Helical" evidence="4">
    <location>
        <begin position="113"/>
        <end position="135"/>
    </location>
</feature>
<protein>
    <submittedName>
        <fullName evidence="5">MFS transporter</fullName>
    </submittedName>
</protein>
<keyword evidence="3 4" id="KW-0472">Membrane</keyword>
<dbReference type="Proteomes" id="UP000265882">
    <property type="component" value="Unassembled WGS sequence"/>
</dbReference>
<dbReference type="Gene3D" id="1.20.1250.20">
    <property type="entry name" value="MFS general substrate transporter like domains"/>
    <property type="match status" value="2"/>
</dbReference>
<dbReference type="PANTHER" id="PTHR23526">
    <property type="entry name" value="INTEGRAL MEMBRANE TRANSPORT PROTEIN-RELATED"/>
    <property type="match status" value="1"/>
</dbReference>
<dbReference type="AlphaFoldDB" id="A0A3A4P2T9"/>
<comment type="caution">
    <text evidence="5">The sequence shown here is derived from an EMBL/GenBank/DDBJ whole genome shotgun (WGS) entry which is preliminary data.</text>
</comment>
<feature type="transmembrane region" description="Helical" evidence="4">
    <location>
        <begin position="363"/>
        <end position="384"/>
    </location>
</feature>
<accession>A0A3A4P2T9</accession>
<feature type="transmembrane region" description="Helical" evidence="4">
    <location>
        <begin position="82"/>
        <end position="107"/>
    </location>
</feature>
<sequence length="467" mass="51539">MEVVAKAAPVTETDTDLRNSVYEGVFANMYATLTGGVFLTGFALHLGMDEFMIGILASMPFLVTIFQWPTSHLIETTGKRKVFWCWGAALARLMWAPILITALLPVHPASLKFSLILGLIFLSHSCNSVSGVSWLSLMSDMVPGSMRGRFFGNRNMLCGAAGMAMMLGYGKLLDVLKDASPDGLSLGFSVVFISAIIFGIISMRFLLKVSEPVMVRPMRTRPFLANLALPFRERNFRKFLLFALVWGFSVHFAAPFFTVFFLQDLQFSYGFVAALGTISGFADLLGMRFWGRMSDTVKNKAVIRFSSSVAICIPFIWIFVRPGSLALPVMISIISGLFWAGINLCMSNLLLGISPKENRSLYFSTYSIIGGLGAATGPIVAGSILKHAALPHLNLLSFEIVPLHFIFLASTLMRLLGFQLFRHISEPEEAQVGQLIRVLRSVRGINIASGFNYLLHPFTEIARKSLR</sequence>